<protein>
    <submittedName>
        <fullName evidence="1">Uncharacterized protein</fullName>
    </submittedName>
</protein>
<proteinExistence type="predicted"/>
<dbReference type="Proteomes" id="UP000575241">
    <property type="component" value="Unassembled WGS sequence"/>
</dbReference>
<gene>
    <name evidence="1" type="ORF">HNP52_000110</name>
</gene>
<reference evidence="1 2" key="1">
    <citation type="submission" date="2020-08" db="EMBL/GenBank/DDBJ databases">
        <title>Functional genomics of gut bacteria from endangered species of beetles.</title>
        <authorList>
            <person name="Carlos-Shanley C."/>
        </authorList>
    </citation>
    <scope>NUCLEOTIDE SEQUENCE [LARGE SCALE GENOMIC DNA]</scope>
    <source>
        <strain evidence="1 2">S00224</strain>
    </source>
</reference>
<evidence type="ECO:0000313" key="1">
    <source>
        <dbReference type="EMBL" id="MBB4837059.1"/>
    </source>
</evidence>
<comment type="caution">
    <text evidence="1">The sequence shown here is derived from an EMBL/GenBank/DDBJ whole genome shotgun (WGS) entry which is preliminary data.</text>
</comment>
<name>A0A7W7JX99_9SPHN</name>
<dbReference type="EMBL" id="JACHLN010000001">
    <property type="protein sequence ID" value="MBB4837059.1"/>
    <property type="molecule type" value="Genomic_DNA"/>
</dbReference>
<keyword evidence="2" id="KW-1185">Reference proteome</keyword>
<dbReference type="RefSeq" id="WP_221416065.1">
    <property type="nucleotide sequence ID" value="NZ_JACHLN010000001.1"/>
</dbReference>
<dbReference type="AlphaFoldDB" id="A0A7W7JX99"/>
<sequence length="174" mass="18638">MVAVACLGWGSLIWNPDGLPAGDWHPDGPELPLEFARLSGGGRVTLVIMADGPRVPVLWSMLDVPSLAAGAAALRKRENTKADWIGCWPGDSAGQFAAEIGEWAIGKGLDGVIWTGLPPRWADENGRIPTEAEVVEYLKALPAEAAVEPFRYIRNAPAQIKTPYREALMKLAGA</sequence>
<evidence type="ECO:0000313" key="2">
    <source>
        <dbReference type="Proteomes" id="UP000575241"/>
    </source>
</evidence>
<accession>A0A7W7JX99</accession>
<organism evidence="1 2">
    <name type="scientific">Sphingomonas kyeonggiensis</name>
    <dbReference type="NCBI Taxonomy" id="1268553"/>
    <lineage>
        <taxon>Bacteria</taxon>
        <taxon>Pseudomonadati</taxon>
        <taxon>Pseudomonadota</taxon>
        <taxon>Alphaproteobacteria</taxon>
        <taxon>Sphingomonadales</taxon>
        <taxon>Sphingomonadaceae</taxon>
        <taxon>Sphingomonas</taxon>
    </lineage>
</organism>